<dbReference type="AlphaFoldDB" id="A0A8T3ALF5"/>
<sequence>MARKKFPDDRSETAFQRSFVFLKRGRRKQRLRTQRINAVGEGSSWLLALLRKSQVAVHIRGTWKPVSEEKGKLFGLFFCSCGELNHKGRRPRPRRTVVVQSVNKTLARRTPPMRSPPMPSLAFDRYSRK</sequence>
<evidence type="ECO:0000313" key="2">
    <source>
        <dbReference type="EMBL" id="KAI0496801.1"/>
    </source>
</evidence>
<keyword evidence="3" id="KW-1185">Reference proteome</keyword>
<gene>
    <name evidence="2" type="ORF">KFK09_023125</name>
</gene>
<evidence type="ECO:0000313" key="3">
    <source>
        <dbReference type="Proteomes" id="UP000829196"/>
    </source>
</evidence>
<dbReference type="Proteomes" id="UP000829196">
    <property type="component" value="Unassembled WGS sequence"/>
</dbReference>
<accession>A0A8T3ALF5</accession>
<comment type="caution">
    <text evidence="2">The sequence shown here is derived from an EMBL/GenBank/DDBJ whole genome shotgun (WGS) entry which is preliminary data.</text>
</comment>
<evidence type="ECO:0000256" key="1">
    <source>
        <dbReference type="SAM" id="MobiDB-lite"/>
    </source>
</evidence>
<name>A0A8T3ALF5_DENNO</name>
<dbReference type="EMBL" id="JAGYWB010000016">
    <property type="protein sequence ID" value="KAI0496801.1"/>
    <property type="molecule type" value="Genomic_DNA"/>
</dbReference>
<organism evidence="2 3">
    <name type="scientific">Dendrobium nobile</name>
    <name type="common">Orchid</name>
    <dbReference type="NCBI Taxonomy" id="94219"/>
    <lineage>
        <taxon>Eukaryota</taxon>
        <taxon>Viridiplantae</taxon>
        <taxon>Streptophyta</taxon>
        <taxon>Embryophyta</taxon>
        <taxon>Tracheophyta</taxon>
        <taxon>Spermatophyta</taxon>
        <taxon>Magnoliopsida</taxon>
        <taxon>Liliopsida</taxon>
        <taxon>Asparagales</taxon>
        <taxon>Orchidaceae</taxon>
        <taxon>Epidendroideae</taxon>
        <taxon>Malaxideae</taxon>
        <taxon>Dendrobiinae</taxon>
        <taxon>Dendrobium</taxon>
    </lineage>
</organism>
<proteinExistence type="predicted"/>
<feature type="region of interest" description="Disordered" evidence="1">
    <location>
        <begin position="103"/>
        <end position="129"/>
    </location>
</feature>
<reference evidence="2" key="1">
    <citation type="journal article" date="2022" name="Front. Genet.">
        <title>Chromosome-Scale Assembly of the Dendrobium nobile Genome Provides Insights Into the Molecular Mechanism of the Biosynthesis of the Medicinal Active Ingredient of Dendrobium.</title>
        <authorList>
            <person name="Xu Q."/>
            <person name="Niu S.-C."/>
            <person name="Li K.-L."/>
            <person name="Zheng P.-J."/>
            <person name="Zhang X.-J."/>
            <person name="Jia Y."/>
            <person name="Liu Y."/>
            <person name="Niu Y.-X."/>
            <person name="Yu L.-H."/>
            <person name="Chen D.-F."/>
            <person name="Zhang G.-Q."/>
        </authorList>
    </citation>
    <scope>NUCLEOTIDE SEQUENCE</scope>
    <source>
        <tissue evidence="2">Leaf</tissue>
    </source>
</reference>
<protein>
    <submittedName>
        <fullName evidence="2">Uncharacterized protein</fullName>
    </submittedName>
</protein>